<evidence type="ECO:0008006" key="3">
    <source>
        <dbReference type="Google" id="ProtNLM"/>
    </source>
</evidence>
<dbReference type="Proteomes" id="UP000236182">
    <property type="component" value="Unassembled WGS sequence"/>
</dbReference>
<dbReference type="AlphaFoldDB" id="A0A316X5I4"/>
<evidence type="ECO:0000313" key="2">
    <source>
        <dbReference type="Proteomes" id="UP000236182"/>
    </source>
</evidence>
<keyword evidence="2" id="KW-1185">Reference proteome</keyword>
<comment type="caution">
    <text evidence="1">The sequence shown here is derived from an EMBL/GenBank/DDBJ whole genome shotgun (WGS) entry which is preliminary data.</text>
</comment>
<protein>
    <recommendedName>
        <fullName evidence="3">HTH cro/C1-type domain-containing protein</fullName>
    </recommendedName>
</protein>
<dbReference type="SUPFAM" id="SSF47413">
    <property type="entry name" value="lambda repressor-like DNA-binding domains"/>
    <property type="match status" value="1"/>
</dbReference>
<dbReference type="EMBL" id="PPEI02000001">
    <property type="protein sequence ID" value="PWN67633.1"/>
    <property type="molecule type" value="Genomic_DNA"/>
</dbReference>
<dbReference type="InterPro" id="IPR010982">
    <property type="entry name" value="Lambda_DNA-bd_dom_sf"/>
</dbReference>
<gene>
    <name evidence="1" type="ORF">C1638_003310</name>
</gene>
<organism evidence="1 2">
    <name type="scientific">Chryseobacterium oncorhynchi</name>
    <dbReference type="NCBI Taxonomy" id="741074"/>
    <lineage>
        <taxon>Bacteria</taxon>
        <taxon>Pseudomonadati</taxon>
        <taxon>Bacteroidota</taxon>
        <taxon>Flavobacteriia</taxon>
        <taxon>Flavobacteriales</taxon>
        <taxon>Weeksellaceae</taxon>
        <taxon>Chryseobacterium group</taxon>
        <taxon>Chryseobacterium</taxon>
    </lineage>
</organism>
<sequence>MTISEKIYYHMSIKNLQVKEFAEILDIKRVNLSAMLNGRNRFTQDFFEAIIKYAPEIDLNALIDVNVDEDFYKIEKGGSNDSNRLEELTKYLREIKKITLNAKI</sequence>
<name>A0A316X5I4_9FLAO</name>
<dbReference type="Gene3D" id="1.10.260.40">
    <property type="entry name" value="lambda repressor-like DNA-binding domains"/>
    <property type="match status" value="1"/>
</dbReference>
<accession>A0A316X5I4</accession>
<proteinExistence type="predicted"/>
<dbReference type="GO" id="GO:0003677">
    <property type="term" value="F:DNA binding"/>
    <property type="evidence" value="ECO:0007669"/>
    <property type="project" value="InterPro"/>
</dbReference>
<reference evidence="1" key="1">
    <citation type="submission" date="2018-04" db="EMBL/GenBank/DDBJ databases">
        <title>Draft Genome Sequences of Chryseobacterium lactis NCTC11390T isolated from milk, Chryseobacterium oncorhynchi 701B-08T from rainbow trout, and Chryseobacterium viscerum 687B-08T from diseased fish.</title>
        <authorList>
            <person name="Jeong J.-J."/>
            <person name="Lee Y.J."/>
            <person name="Pathiraja D."/>
            <person name="Park B."/>
            <person name="Choi I.-G."/>
            <person name="Kim K.D."/>
        </authorList>
    </citation>
    <scope>NUCLEOTIDE SEQUENCE [LARGE SCALE GENOMIC DNA]</scope>
    <source>
        <strain evidence="1">701B-08</strain>
    </source>
</reference>
<evidence type="ECO:0000313" key="1">
    <source>
        <dbReference type="EMBL" id="PWN67633.1"/>
    </source>
</evidence>